<keyword evidence="4 6" id="KW-0238">DNA-binding</keyword>
<dbReference type="Proteomes" id="UP000478183">
    <property type="component" value="Unassembled WGS sequence"/>
</dbReference>
<dbReference type="Gene3D" id="1.10.1740.10">
    <property type="match status" value="1"/>
</dbReference>
<dbReference type="SUPFAM" id="SSF88946">
    <property type="entry name" value="Sigma2 domain of RNA polymerase sigma factors"/>
    <property type="match status" value="1"/>
</dbReference>
<evidence type="ECO:0000313" key="9">
    <source>
        <dbReference type="EMBL" id="MTH79183.1"/>
    </source>
</evidence>
<dbReference type="AlphaFoldDB" id="A0A6L6JAH3"/>
<dbReference type="InterPro" id="IPR013249">
    <property type="entry name" value="RNA_pol_sigma70_r4_t2"/>
</dbReference>
<organism evidence="9 10">
    <name type="scientific">Paracoccus aestuariivivens</name>
    <dbReference type="NCBI Taxonomy" id="1820333"/>
    <lineage>
        <taxon>Bacteria</taxon>
        <taxon>Pseudomonadati</taxon>
        <taxon>Pseudomonadota</taxon>
        <taxon>Alphaproteobacteria</taxon>
        <taxon>Rhodobacterales</taxon>
        <taxon>Paracoccaceae</taxon>
        <taxon>Paracoccus</taxon>
    </lineage>
</organism>
<evidence type="ECO:0000256" key="4">
    <source>
        <dbReference type="ARBA" id="ARBA00023125"/>
    </source>
</evidence>
<feature type="domain" description="RNA polymerase sigma factor 70 region 4 type 2" evidence="8">
    <location>
        <begin position="99"/>
        <end position="148"/>
    </location>
</feature>
<evidence type="ECO:0000256" key="5">
    <source>
        <dbReference type="ARBA" id="ARBA00023163"/>
    </source>
</evidence>
<dbReference type="GO" id="GO:0006352">
    <property type="term" value="P:DNA-templated transcription initiation"/>
    <property type="evidence" value="ECO:0007669"/>
    <property type="project" value="InterPro"/>
</dbReference>
<evidence type="ECO:0000256" key="6">
    <source>
        <dbReference type="RuleBase" id="RU000716"/>
    </source>
</evidence>
<dbReference type="GO" id="GO:0003677">
    <property type="term" value="F:DNA binding"/>
    <property type="evidence" value="ECO:0007669"/>
    <property type="project" value="UniProtKB-KW"/>
</dbReference>
<keyword evidence="10" id="KW-1185">Reference proteome</keyword>
<dbReference type="GO" id="GO:0016987">
    <property type="term" value="F:sigma factor activity"/>
    <property type="evidence" value="ECO:0007669"/>
    <property type="project" value="UniProtKB-KW"/>
</dbReference>
<sequence length="158" mass="18056">MLKDEVVEQIPALRAYSRCLCRSFSEAEDLVQETLLRAIEYADSFQPGTNLRAWLFTIMRNRFLTNCRKSARELTGGVDCVADQPRVEAGQEWHMQAIEVRRVLRDMPAHYRDAIVLVGGFGESYIDAARILDCDIGTIKSRVNRARRILREALEPAL</sequence>
<reference evidence="9 10" key="1">
    <citation type="submission" date="2019-11" db="EMBL/GenBank/DDBJ databases">
        <authorList>
            <person name="Dong K."/>
        </authorList>
    </citation>
    <scope>NUCLEOTIDE SEQUENCE [LARGE SCALE GENOMIC DNA]</scope>
    <source>
        <strain evidence="9 10">NBRC 111993</strain>
    </source>
</reference>
<proteinExistence type="inferred from homology"/>
<evidence type="ECO:0000259" key="7">
    <source>
        <dbReference type="Pfam" id="PF04542"/>
    </source>
</evidence>
<keyword evidence="2 6" id="KW-0805">Transcription regulation</keyword>
<name>A0A6L6JAH3_9RHOB</name>
<evidence type="ECO:0000256" key="3">
    <source>
        <dbReference type="ARBA" id="ARBA00023082"/>
    </source>
</evidence>
<dbReference type="RefSeq" id="WP_155096537.1">
    <property type="nucleotide sequence ID" value="NZ_WMIE01000011.1"/>
</dbReference>
<dbReference type="InterPro" id="IPR014284">
    <property type="entry name" value="RNA_pol_sigma-70_dom"/>
</dbReference>
<dbReference type="SUPFAM" id="SSF88659">
    <property type="entry name" value="Sigma3 and sigma4 domains of RNA polymerase sigma factors"/>
    <property type="match status" value="1"/>
</dbReference>
<dbReference type="PANTHER" id="PTHR43133">
    <property type="entry name" value="RNA POLYMERASE ECF-TYPE SIGMA FACTO"/>
    <property type="match status" value="1"/>
</dbReference>
<dbReference type="InterPro" id="IPR000838">
    <property type="entry name" value="RNA_pol_sigma70_ECF_CS"/>
</dbReference>
<dbReference type="Pfam" id="PF08281">
    <property type="entry name" value="Sigma70_r4_2"/>
    <property type="match status" value="1"/>
</dbReference>
<dbReference type="NCBIfam" id="TIGR02937">
    <property type="entry name" value="sigma70-ECF"/>
    <property type="match status" value="1"/>
</dbReference>
<keyword evidence="3 6" id="KW-0731">Sigma factor</keyword>
<accession>A0A6L6JAH3</accession>
<dbReference type="InterPro" id="IPR036388">
    <property type="entry name" value="WH-like_DNA-bd_sf"/>
</dbReference>
<feature type="domain" description="RNA polymerase sigma-70 region 2" evidence="7">
    <location>
        <begin position="11"/>
        <end position="72"/>
    </location>
</feature>
<dbReference type="InterPro" id="IPR007627">
    <property type="entry name" value="RNA_pol_sigma70_r2"/>
</dbReference>
<dbReference type="InterPro" id="IPR013325">
    <property type="entry name" value="RNA_pol_sigma_r2"/>
</dbReference>
<dbReference type="PROSITE" id="PS01063">
    <property type="entry name" value="SIGMA70_ECF"/>
    <property type="match status" value="1"/>
</dbReference>
<dbReference type="InterPro" id="IPR039425">
    <property type="entry name" value="RNA_pol_sigma-70-like"/>
</dbReference>
<dbReference type="Pfam" id="PF04542">
    <property type="entry name" value="Sigma70_r2"/>
    <property type="match status" value="1"/>
</dbReference>
<evidence type="ECO:0000256" key="2">
    <source>
        <dbReference type="ARBA" id="ARBA00023015"/>
    </source>
</evidence>
<comment type="similarity">
    <text evidence="1 6">Belongs to the sigma-70 factor family. ECF subfamily.</text>
</comment>
<evidence type="ECO:0000256" key="1">
    <source>
        <dbReference type="ARBA" id="ARBA00010641"/>
    </source>
</evidence>
<gene>
    <name evidence="9" type="ORF">GL286_15760</name>
</gene>
<evidence type="ECO:0000259" key="8">
    <source>
        <dbReference type="Pfam" id="PF08281"/>
    </source>
</evidence>
<dbReference type="OrthoDB" id="9803470at2"/>
<dbReference type="PANTHER" id="PTHR43133:SF25">
    <property type="entry name" value="RNA POLYMERASE SIGMA FACTOR RFAY-RELATED"/>
    <property type="match status" value="1"/>
</dbReference>
<evidence type="ECO:0000313" key="10">
    <source>
        <dbReference type="Proteomes" id="UP000478183"/>
    </source>
</evidence>
<dbReference type="InterPro" id="IPR013324">
    <property type="entry name" value="RNA_pol_sigma_r3/r4-like"/>
</dbReference>
<keyword evidence="5 6" id="KW-0804">Transcription</keyword>
<protein>
    <recommendedName>
        <fullName evidence="6">RNA polymerase sigma factor</fullName>
    </recommendedName>
</protein>
<comment type="caution">
    <text evidence="9">The sequence shown here is derived from an EMBL/GenBank/DDBJ whole genome shotgun (WGS) entry which is preliminary data.</text>
</comment>
<dbReference type="Gene3D" id="1.10.10.10">
    <property type="entry name" value="Winged helix-like DNA-binding domain superfamily/Winged helix DNA-binding domain"/>
    <property type="match status" value="1"/>
</dbReference>
<dbReference type="EMBL" id="WMIE01000011">
    <property type="protein sequence ID" value="MTH79183.1"/>
    <property type="molecule type" value="Genomic_DNA"/>
</dbReference>